<organism evidence="2 3">
    <name type="scientific">Trachymyrmex septentrionalis</name>
    <dbReference type="NCBI Taxonomy" id="34720"/>
    <lineage>
        <taxon>Eukaryota</taxon>
        <taxon>Metazoa</taxon>
        <taxon>Ecdysozoa</taxon>
        <taxon>Arthropoda</taxon>
        <taxon>Hexapoda</taxon>
        <taxon>Insecta</taxon>
        <taxon>Pterygota</taxon>
        <taxon>Neoptera</taxon>
        <taxon>Endopterygota</taxon>
        <taxon>Hymenoptera</taxon>
        <taxon>Apocrita</taxon>
        <taxon>Aculeata</taxon>
        <taxon>Formicoidea</taxon>
        <taxon>Formicidae</taxon>
        <taxon>Myrmicinae</taxon>
        <taxon>Trachymyrmex</taxon>
    </lineage>
</organism>
<feature type="compositionally biased region" description="Basic residues" evidence="1">
    <location>
        <begin position="8"/>
        <end position="18"/>
    </location>
</feature>
<protein>
    <submittedName>
        <fullName evidence="2">Uncharacterized protein</fullName>
    </submittedName>
</protein>
<evidence type="ECO:0000313" key="3">
    <source>
        <dbReference type="Proteomes" id="UP000078541"/>
    </source>
</evidence>
<name>A0A151JXR0_9HYME</name>
<feature type="compositionally biased region" description="Acidic residues" evidence="1">
    <location>
        <begin position="84"/>
        <end position="95"/>
    </location>
</feature>
<gene>
    <name evidence="2" type="ORF">ALC56_05525</name>
</gene>
<accession>A0A151JXR0</accession>
<feature type="region of interest" description="Disordered" evidence="1">
    <location>
        <begin position="1"/>
        <end position="118"/>
    </location>
</feature>
<reference evidence="2 3" key="1">
    <citation type="submission" date="2016-03" db="EMBL/GenBank/DDBJ databases">
        <title>Trachymyrmex septentrionalis WGS genome.</title>
        <authorList>
            <person name="Nygaard S."/>
            <person name="Hu H."/>
            <person name="Boomsma J."/>
            <person name="Zhang G."/>
        </authorList>
    </citation>
    <scope>NUCLEOTIDE SEQUENCE [LARGE SCALE GENOMIC DNA]</scope>
    <source>
        <strain evidence="2">Tsep2-gDNA-1</strain>
        <tissue evidence="2">Whole body</tissue>
    </source>
</reference>
<keyword evidence="3" id="KW-1185">Reference proteome</keyword>
<sequence length="118" mass="13168">MRDDRWTAKGKNKSKRRLPTMMANEADEEKVKDKRREGDEGRSALSSNKVESRASERVSCTCAKEEGKLPPLPPTPSLPAGCEAEVDGDEKDEDDRFSWGQGHVPRFAEMTERSTVSA</sequence>
<evidence type="ECO:0000313" key="2">
    <source>
        <dbReference type="EMBL" id="KYN40062.1"/>
    </source>
</evidence>
<dbReference type="Proteomes" id="UP000078541">
    <property type="component" value="Unassembled WGS sequence"/>
</dbReference>
<dbReference type="AlphaFoldDB" id="A0A151JXR0"/>
<proteinExistence type="predicted"/>
<dbReference type="EMBL" id="KQ981537">
    <property type="protein sequence ID" value="KYN40062.1"/>
    <property type="molecule type" value="Genomic_DNA"/>
</dbReference>
<feature type="compositionally biased region" description="Basic and acidic residues" evidence="1">
    <location>
        <begin position="29"/>
        <end position="42"/>
    </location>
</feature>
<evidence type="ECO:0000256" key="1">
    <source>
        <dbReference type="SAM" id="MobiDB-lite"/>
    </source>
</evidence>